<keyword evidence="2" id="KW-0436">Ligase</keyword>
<dbReference type="GO" id="GO:0015941">
    <property type="term" value="P:pantothenate catabolic process"/>
    <property type="evidence" value="ECO:0007669"/>
    <property type="project" value="InterPro"/>
</dbReference>
<protein>
    <submittedName>
        <fullName evidence="2">Bifunctional phosphopantothenoylcysteine decarboxylase/phosphopantothenate--cysteine ligase CoaBC</fullName>
        <ecNumber evidence="2">4.1.1.36</ecNumber>
        <ecNumber evidence="2">6.3.2.5</ecNumber>
    </submittedName>
</protein>
<evidence type="ECO:0000259" key="1">
    <source>
        <dbReference type="Pfam" id="PF04127"/>
    </source>
</evidence>
<reference evidence="2 3" key="1">
    <citation type="submission" date="2023-12" db="EMBL/GenBank/DDBJ databases">
        <title>Whole-genome sequencing of halo(alkali)philic microorganisms from hypersaline lakes.</title>
        <authorList>
            <person name="Sorokin D.Y."/>
            <person name="Merkel A.Y."/>
            <person name="Messina E."/>
            <person name="Yakimov M."/>
        </authorList>
    </citation>
    <scope>NUCLEOTIDE SEQUENCE [LARGE SCALE GENOMIC DNA]</scope>
    <source>
        <strain evidence="2 3">AB-CW1</strain>
    </source>
</reference>
<dbReference type="EC" id="4.1.1.36" evidence="2"/>
<dbReference type="AlphaFoldDB" id="A0AAP6JH02"/>
<keyword evidence="2" id="KW-0456">Lyase</keyword>
<feature type="non-terminal residue" evidence="2">
    <location>
        <position position="1"/>
    </location>
</feature>
<gene>
    <name evidence="2" type="primary">coaBC</name>
    <name evidence="2" type="ORF">VCB98_11925</name>
</gene>
<dbReference type="Pfam" id="PF04127">
    <property type="entry name" value="DFP"/>
    <property type="match status" value="1"/>
</dbReference>
<dbReference type="Gene3D" id="3.40.50.10300">
    <property type="entry name" value="CoaB-like"/>
    <property type="match status" value="1"/>
</dbReference>
<organism evidence="2 3">
    <name type="scientific">Natronospira elongata</name>
    <dbReference type="NCBI Taxonomy" id="3110268"/>
    <lineage>
        <taxon>Bacteria</taxon>
        <taxon>Pseudomonadati</taxon>
        <taxon>Pseudomonadota</taxon>
        <taxon>Gammaproteobacteria</taxon>
        <taxon>Natronospirales</taxon>
        <taxon>Natronospiraceae</taxon>
        <taxon>Natronospira</taxon>
    </lineage>
</organism>
<accession>A0AAP6JH02</accession>
<dbReference type="InterPro" id="IPR007085">
    <property type="entry name" value="DNA/pantothenate-metab_flavo_C"/>
</dbReference>
<name>A0AAP6JH02_9GAMM</name>
<dbReference type="EC" id="6.3.2.5" evidence="2"/>
<dbReference type="GO" id="GO:0010181">
    <property type="term" value="F:FMN binding"/>
    <property type="evidence" value="ECO:0007669"/>
    <property type="project" value="InterPro"/>
</dbReference>
<sequence>PMAENESGPGRLVEPDAIAAELDQQGDGALKGRTVLVTAGPTREAVDPVRYLSNRSSGRMGYAVAEAATRAGAKVILVSGPVSLPTPPGVDRVDVESAAQMHEAVMRLAGAADIFIGAAAVADYRPKQAAERKLKKGSGDVLDRMELVENIDILAAVAALPDKRPFTVGFAAETNDVEANARKKLEKKKLDLIAANRVGRDQGFDRDDNELLLLDAGGKTPLGAGSKRELAGKLVEEIAARLR</sequence>
<dbReference type="InterPro" id="IPR035929">
    <property type="entry name" value="CoaB-like_sf"/>
</dbReference>
<comment type="caution">
    <text evidence="2">The sequence shown here is derived from an EMBL/GenBank/DDBJ whole genome shotgun (WGS) entry which is preliminary data.</text>
</comment>
<dbReference type="NCBIfam" id="TIGR00521">
    <property type="entry name" value="coaBC_dfp"/>
    <property type="match status" value="1"/>
</dbReference>
<dbReference type="GO" id="GO:0004632">
    <property type="term" value="F:phosphopantothenate--cysteine ligase activity"/>
    <property type="evidence" value="ECO:0007669"/>
    <property type="project" value="UniProtKB-EC"/>
</dbReference>
<dbReference type="EMBL" id="JAYGII010000038">
    <property type="protein sequence ID" value="MEA5446526.1"/>
    <property type="molecule type" value="Genomic_DNA"/>
</dbReference>
<dbReference type="GO" id="GO:0004633">
    <property type="term" value="F:phosphopantothenoylcysteine decarboxylase activity"/>
    <property type="evidence" value="ECO:0007669"/>
    <property type="project" value="UniProtKB-EC"/>
</dbReference>
<dbReference type="RefSeq" id="WP_346052822.1">
    <property type="nucleotide sequence ID" value="NZ_JAYGII010000038.1"/>
</dbReference>
<evidence type="ECO:0000313" key="2">
    <source>
        <dbReference type="EMBL" id="MEA5446526.1"/>
    </source>
</evidence>
<dbReference type="SUPFAM" id="SSF102645">
    <property type="entry name" value="CoaB-like"/>
    <property type="match status" value="1"/>
</dbReference>
<keyword evidence="3" id="KW-1185">Reference proteome</keyword>
<dbReference type="Proteomes" id="UP001302316">
    <property type="component" value="Unassembled WGS sequence"/>
</dbReference>
<proteinExistence type="predicted"/>
<dbReference type="InterPro" id="IPR005252">
    <property type="entry name" value="CoaBC"/>
</dbReference>
<feature type="domain" description="DNA/pantothenate metabolism flavoprotein C-terminal" evidence="1">
    <location>
        <begin position="30"/>
        <end position="240"/>
    </location>
</feature>
<evidence type="ECO:0000313" key="3">
    <source>
        <dbReference type="Proteomes" id="UP001302316"/>
    </source>
</evidence>
<dbReference type="GO" id="GO:0015937">
    <property type="term" value="P:coenzyme A biosynthetic process"/>
    <property type="evidence" value="ECO:0007669"/>
    <property type="project" value="InterPro"/>
</dbReference>